<gene>
    <name evidence="5" type="ORF">ACG02S_13260</name>
</gene>
<keyword evidence="1 4" id="KW-0732">Signal</keyword>
<keyword evidence="6" id="KW-1185">Reference proteome</keyword>
<dbReference type="SUPFAM" id="SSF111384">
    <property type="entry name" value="OmpH-like"/>
    <property type="match status" value="1"/>
</dbReference>
<dbReference type="PANTHER" id="PTHR35089">
    <property type="entry name" value="CHAPERONE PROTEIN SKP"/>
    <property type="match status" value="1"/>
</dbReference>
<dbReference type="Pfam" id="PF03938">
    <property type="entry name" value="OmpH"/>
    <property type="match status" value="1"/>
</dbReference>
<comment type="similarity">
    <text evidence="2">Belongs to the skp family.</text>
</comment>
<dbReference type="EMBL" id="JBIGHY010000004">
    <property type="protein sequence ID" value="MFG6414863.1"/>
    <property type="molecule type" value="Genomic_DNA"/>
</dbReference>
<evidence type="ECO:0000313" key="5">
    <source>
        <dbReference type="EMBL" id="MFG6414863.1"/>
    </source>
</evidence>
<name>A0ABW7EQF8_9BURK</name>
<dbReference type="InterPro" id="IPR024930">
    <property type="entry name" value="Skp_dom_sf"/>
</dbReference>
<dbReference type="PIRSF" id="PIRSF002094">
    <property type="entry name" value="OMP26_Skp"/>
    <property type="match status" value="1"/>
</dbReference>
<feature type="region of interest" description="Disordered" evidence="3">
    <location>
        <begin position="83"/>
        <end position="132"/>
    </location>
</feature>
<dbReference type="InterPro" id="IPR005632">
    <property type="entry name" value="Chaperone_Skp"/>
</dbReference>
<accession>A0ABW7EQF8</accession>
<sequence length="180" mass="20374">MTVAAVLHRAGHMKKAVIAIAAVGIQAFMTCASAQPLKVGFVDIQLVLQESAPSKAAGVRLESEFGNRSRELVRLEATLRQDTEKLDKDAPALSETERSRRVRELANQRRELERKGREFQEDAERRQQEEQRVVKDKFDKAVKQVFDAEKYDLILQDGVRFHSQAVDVTKKVLDAMSAQR</sequence>
<evidence type="ECO:0000256" key="2">
    <source>
        <dbReference type="PIRNR" id="PIRNR002094"/>
    </source>
</evidence>
<dbReference type="SMART" id="SM00935">
    <property type="entry name" value="OmpH"/>
    <property type="match status" value="1"/>
</dbReference>
<comment type="caution">
    <text evidence="5">The sequence shown here is derived from an EMBL/GenBank/DDBJ whole genome shotgun (WGS) entry which is preliminary data.</text>
</comment>
<dbReference type="Gene3D" id="3.30.910.20">
    <property type="entry name" value="Skp domain"/>
    <property type="match status" value="1"/>
</dbReference>
<evidence type="ECO:0000313" key="6">
    <source>
        <dbReference type="Proteomes" id="UP001606300"/>
    </source>
</evidence>
<dbReference type="Proteomes" id="UP001606300">
    <property type="component" value="Unassembled WGS sequence"/>
</dbReference>
<evidence type="ECO:0000256" key="1">
    <source>
        <dbReference type="ARBA" id="ARBA00022729"/>
    </source>
</evidence>
<feature type="chain" id="PRO_5045852392" evidence="4">
    <location>
        <begin position="35"/>
        <end position="180"/>
    </location>
</feature>
<reference evidence="5 6" key="1">
    <citation type="submission" date="2024-09" db="EMBL/GenBank/DDBJ databases">
        <title>Novel species of the genus Pelomonas and Roseateles isolated from streams.</title>
        <authorList>
            <person name="Lu H."/>
        </authorList>
    </citation>
    <scope>NUCLEOTIDE SEQUENCE [LARGE SCALE GENOMIC DNA]</scope>
    <source>
        <strain evidence="5 6">DC23W</strain>
    </source>
</reference>
<proteinExistence type="inferred from homology"/>
<protein>
    <submittedName>
        <fullName evidence="5">OmpH family outer membrane protein</fullName>
    </submittedName>
</protein>
<dbReference type="PANTHER" id="PTHR35089:SF1">
    <property type="entry name" value="CHAPERONE PROTEIN SKP"/>
    <property type="match status" value="1"/>
</dbReference>
<feature type="signal peptide" evidence="4">
    <location>
        <begin position="1"/>
        <end position="34"/>
    </location>
</feature>
<organism evidence="5 6">
    <name type="scientific">Pelomonas dachongensis</name>
    <dbReference type="NCBI Taxonomy" id="3299029"/>
    <lineage>
        <taxon>Bacteria</taxon>
        <taxon>Pseudomonadati</taxon>
        <taxon>Pseudomonadota</taxon>
        <taxon>Betaproteobacteria</taxon>
        <taxon>Burkholderiales</taxon>
        <taxon>Sphaerotilaceae</taxon>
        <taxon>Roseateles</taxon>
    </lineage>
</organism>
<dbReference type="RefSeq" id="WP_394470929.1">
    <property type="nucleotide sequence ID" value="NZ_JBIGHY010000004.1"/>
</dbReference>
<evidence type="ECO:0000256" key="4">
    <source>
        <dbReference type="SAM" id="SignalP"/>
    </source>
</evidence>
<evidence type="ECO:0000256" key="3">
    <source>
        <dbReference type="SAM" id="MobiDB-lite"/>
    </source>
</evidence>